<gene>
    <name evidence="2" type="ORF">SIL78_18815</name>
</gene>
<evidence type="ECO:0000313" key="2">
    <source>
        <dbReference type="EMBL" id="MDX5979604.1"/>
    </source>
</evidence>
<feature type="signal peptide" evidence="1">
    <location>
        <begin position="1"/>
        <end position="27"/>
    </location>
</feature>
<dbReference type="EMBL" id="JAWXXT010000002">
    <property type="protein sequence ID" value="MDX5979604.1"/>
    <property type="molecule type" value="Genomic_DNA"/>
</dbReference>
<feature type="chain" id="PRO_5042489414" evidence="1">
    <location>
        <begin position="28"/>
        <end position="177"/>
    </location>
</feature>
<dbReference type="GeneID" id="303167592"/>
<accession>A0AAJ2VSF8</accession>
<dbReference type="AlphaFoldDB" id="A0AAJ2VSF8"/>
<dbReference type="RefSeq" id="WP_198350006.1">
    <property type="nucleotide sequence ID" value="NZ_JABASV010000012.1"/>
</dbReference>
<name>A0AAJ2VSF8_9GAMM</name>
<dbReference type="Proteomes" id="UP001276761">
    <property type="component" value="Unassembled WGS sequence"/>
</dbReference>
<sequence length="177" mass="18900">MSIKRCVVVVGAGVALAASALSMSAVADSSITLTGAAGEFENRVDTSRYTAEVRVGVIGDAYAVVHAGAYDHPRPEIEDRVMVGAGYTWRNWSAEFVGDDDRFLTSVMFTAPTDVWEIKGGVLHGNKWQEGFKQTGLKVSVGYPVLAAVTVGGFYEIGNTTMTSVDDLYGGYVAWAF</sequence>
<reference evidence="2" key="1">
    <citation type="submission" date="2023-11" db="EMBL/GenBank/DDBJ databases">
        <title>MicrobeMod: A computational toolkit for identifying prokaryotic methylation and restriction-modification with nanopore sequencing.</title>
        <authorList>
            <person name="Crits-Christoph A."/>
            <person name="Kang S.C."/>
            <person name="Lee H."/>
            <person name="Ostrov N."/>
        </authorList>
    </citation>
    <scope>NUCLEOTIDE SEQUENCE</scope>
    <source>
        <strain evidence="2">ATCC BAA-953</strain>
    </source>
</reference>
<organism evidence="2 3">
    <name type="scientific">Vreelandella alkaliphila</name>
    <dbReference type="NCBI Taxonomy" id="272774"/>
    <lineage>
        <taxon>Bacteria</taxon>
        <taxon>Pseudomonadati</taxon>
        <taxon>Pseudomonadota</taxon>
        <taxon>Gammaproteobacteria</taxon>
        <taxon>Oceanospirillales</taxon>
        <taxon>Halomonadaceae</taxon>
        <taxon>Vreelandella</taxon>
    </lineage>
</organism>
<protein>
    <submittedName>
        <fullName evidence="2">Uncharacterized protein</fullName>
    </submittedName>
</protein>
<comment type="caution">
    <text evidence="2">The sequence shown here is derived from an EMBL/GenBank/DDBJ whole genome shotgun (WGS) entry which is preliminary data.</text>
</comment>
<evidence type="ECO:0000256" key="1">
    <source>
        <dbReference type="SAM" id="SignalP"/>
    </source>
</evidence>
<proteinExistence type="predicted"/>
<keyword evidence="1" id="KW-0732">Signal</keyword>
<evidence type="ECO:0000313" key="3">
    <source>
        <dbReference type="Proteomes" id="UP001276761"/>
    </source>
</evidence>